<evidence type="ECO:0000313" key="2">
    <source>
        <dbReference type="Proteomes" id="UP000828941"/>
    </source>
</evidence>
<protein>
    <submittedName>
        <fullName evidence="1">Uncharacterized protein</fullName>
    </submittedName>
</protein>
<organism evidence="1 2">
    <name type="scientific">Bauhinia variegata</name>
    <name type="common">Purple orchid tree</name>
    <name type="synonym">Phanera variegata</name>
    <dbReference type="NCBI Taxonomy" id="167791"/>
    <lineage>
        <taxon>Eukaryota</taxon>
        <taxon>Viridiplantae</taxon>
        <taxon>Streptophyta</taxon>
        <taxon>Embryophyta</taxon>
        <taxon>Tracheophyta</taxon>
        <taxon>Spermatophyta</taxon>
        <taxon>Magnoliopsida</taxon>
        <taxon>eudicotyledons</taxon>
        <taxon>Gunneridae</taxon>
        <taxon>Pentapetalae</taxon>
        <taxon>rosids</taxon>
        <taxon>fabids</taxon>
        <taxon>Fabales</taxon>
        <taxon>Fabaceae</taxon>
        <taxon>Cercidoideae</taxon>
        <taxon>Cercideae</taxon>
        <taxon>Bauhiniinae</taxon>
        <taxon>Bauhinia</taxon>
    </lineage>
</organism>
<keyword evidence="2" id="KW-1185">Reference proteome</keyword>
<accession>A0ACB9LCU8</accession>
<comment type="caution">
    <text evidence="1">The sequence shown here is derived from an EMBL/GenBank/DDBJ whole genome shotgun (WGS) entry which is preliminary data.</text>
</comment>
<dbReference type="Proteomes" id="UP000828941">
    <property type="component" value="Chromosome 12"/>
</dbReference>
<dbReference type="EMBL" id="CM039437">
    <property type="protein sequence ID" value="KAI4307601.1"/>
    <property type="molecule type" value="Genomic_DNA"/>
</dbReference>
<proteinExistence type="predicted"/>
<sequence length="218" mass="24179">MTGFGSSCGACKFLRRKCTSDCVFAPFFCYDEAATHFAAVHKVFGASNASRLLLHLPVQKRSEAAITISYEALARMQDPVYGCVAHIYALQQQVASLQEEIDILENQMANSHVGFAGCDSSFQAFPNKGIEFPLQHDIMKTQYCQNQLANMLSSEGNATIYQSLDEQIGIEFPQALGDLEDHLFGESNPIPLENLVSGIDQEVFANHPWFNYNVNIIN</sequence>
<gene>
    <name evidence="1" type="ORF">L6164_030773</name>
</gene>
<reference evidence="1 2" key="1">
    <citation type="journal article" date="2022" name="DNA Res.">
        <title>Chromosomal-level genome assembly of the orchid tree Bauhinia variegata (Leguminosae; Cercidoideae) supports the allotetraploid origin hypothesis of Bauhinia.</title>
        <authorList>
            <person name="Zhong Y."/>
            <person name="Chen Y."/>
            <person name="Zheng D."/>
            <person name="Pang J."/>
            <person name="Liu Y."/>
            <person name="Luo S."/>
            <person name="Meng S."/>
            <person name="Qian L."/>
            <person name="Wei D."/>
            <person name="Dai S."/>
            <person name="Zhou R."/>
        </authorList>
    </citation>
    <scope>NUCLEOTIDE SEQUENCE [LARGE SCALE GENOMIC DNA]</scope>
    <source>
        <strain evidence="1">BV-YZ2020</strain>
    </source>
</reference>
<evidence type="ECO:0000313" key="1">
    <source>
        <dbReference type="EMBL" id="KAI4307601.1"/>
    </source>
</evidence>
<name>A0ACB9LCU8_BAUVA</name>